<reference evidence="1" key="1">
    <citation type="journal article" date="2014" name="Int. J. Syst. Evol. Microbiol.">
        <title>Complete genome of a new Firmicutes species belonging to the dominant human colonic microbiota ('Ruminococcus bicirculans') reveals two chromosomes and a selective capacity to utilize plant glucans.</title>
        <authorList>
            <consortium name="NISC Comparative Sequencing Program"/>
            <person name="Wegmann U."/>
            <person name="Louis P."/>
            <person name="Goesmann A."/>
            <person name="Henrissat B."/>
            <person name="Duncan S.H."/>
            <person name="Flint H.J."/>
        </authorList>
    </citation>
    <scope>NUCLEOTIDE SEQUENCE</scope>
    <source>
        <strain evidence="1">NBRC 108216</strain>
    </source>
</reference>
<organism evidence="1 2">
    <name type="scientific">Algimonas porphyrae</name>
    <dbReference type="NCBI Taxonomy" id="1128113"/>
    <lineage>
        <taxon>Bacteria</taxon>
        <taxon>Pseudomonadati</taxon>
        <taxon>Pseudomonadota</taxon>
        <taxon>Alphaproteobacteria</taxon>
        <taxon>Maricaulales</taxon>
        <taxon>Robiginitomaculaceae</taxon>
        <taxon>Algimonas</taxon>
    </lineage>
</organism>
<evidence type="ECO:0000313" key="2">
    <source>
        <dbReference type="Proteomes" id="UP001161390"/>
    </source>
</evidence>
<accession>A0ABQ5V128</accession>
<name>A0ABQ5V128_9PROT</name>
<sequence length="50" mass="5455">MICFEMWFGLESATALDTGKTPSDQNPLNGRESLIVQAFKGVIKAQAINL</sequence>
<dbReference type="EMBL" id="BSNJ01000004">
    <property type="protein sequence ID" value="GLQ20874.1"/>
    <property type="molecule type" value="Genomic_DNA"/>
</dbReference>
<keyword evidence="2" id="KW-1185">Reference proteome</keyword>
<protein>
    <submittedName>
        <fullName evidence="1">Uncharacterized protein</fullName>
    </submittedName>
</protein>
<proteinExistence type="predicted"/>
<reference evidence="1" key="2">
    <citation type="submission" date="2023-01" db="EMBL/GenBank/DDBJ databases">
        <title>Draft genome sequence of Algimonas porphyrae strain NBRC 108216.</title>
        <authorList>
            <person name="Sun Q."/>
            <person name="Mori K."/>
        </authorList>
    </citation>
    <scope>NUCLEOTIDE SEQUENCE</scope>
    <source>
        <strain evidence="1">NBRC 108216</strain>
    </source>
</reference>
<evidence type="ECO:0000313" key="1">
    <source>
        <dbReference type="EMBL" id="GLQ20874.1"/>
    </source>
</evidence>
<comment type="caution">
    <text evidence="1">The sequence shown here is derived from an EMBL/GenBank/DDBJ whole genome shotgun (WGS) entry which is preliminary data.</text>
</comment>
<gene>
    <name evidence="1" type="ORF">GCM10007854_18290</name>
</gene>
<dbReference type="Proteomes" id="UP001161390">
    <property type="component" value="Unassembled WGS sequence"/>
</dbReference>